<dbReference type="InterPro" id="IPR004219">
    <property type="entry name" value="TTvirus_Unk"/>
</dbReference>
<evidence type="ECO:0000256" key="3">
    <source>
        <dbReference type="ARBA" id="ARBA00022431"/>
    </source>
</evidence>
<evidence type="ECO:0000313" key="7">
    <source>
        <dbReference type="EMBL" id="ALN98247.1"/>
    </source>
</evidence>
<dbReference type="RefSeq" id="YP_009268642.1">
    <property type="nucleotide sequence ID" value="NC_030650.1"/>
</dbReference>
<organism evidence="7 8">
    <name type="scientific">Gorilla anellovirus</name>
    <dbReference type="NCBI Taxonomy" id="1743411"/>
    <lineage>
        <taxon>Viruses</taxon>
        <taxon>Monodnaviria</taxon>
        <taxon>Shotokuvirae</taxon>
        <taxon>Commensaviricota</taxon>
        <taxon>Cardeaviricetes</taxon>
        <taxon>Sanitavirales</taxon>
        <taxon>Anelloviridae</taxon>
        <taxon>Omegatorquevirus</taxon>
        <taxon>Omegatorquevirus hominid1</taxon>
    </lineage>
</organism>
<evidence type="ECO:0000256" key="5">
    <source>
        <dbReference type="ARBA" id="ARBA00022844"/>
    </source>
</evidence>
<name>A0A0S2GMH7_9VIRU</name>
<evidence type="ECO:0000256" key="2">
    <source>
        <dbReference type="ARBA" id="ARBA00006131"/>
    </source>
</evidence>
<dbReference type="GO" id="GO:0039615">
    <property type="term" value="C:T=1 icosahedral viral capsid"/>
    <property type="evidence" value="ECO:0007669"/>
    <property type="project" value="UniProtKB-UniRule"/>
</dbReference>
<keyword evidence="5 6" id="KW-0946">Virion</keyword>
<comment type="subcellular location">
    <subcellularLocation>
        <location evidence="1 6">Virion</location>
    </subcellularLocation>
</comment>
<comment type="similarity">
    <text evidence="2 6">Belongs to the anelloviridae capsid protein family.</text>
</comment>
<evidence type="ECO:0000256" key="6">
    <source>
        <dbReference type="RuleBase" id="RU361230"/>
    </source>
</evidence>
<dbReference type="Pfam" id="PF02956">
    <property type="entry name" value="TT_ORF1"/>
    <property type="match status" value="1"/>
</dbReference>
<evidence type="ECO:0000256" key="4">
    <source>
        <dbReference type="ARBA" id="ARBA00022561"/>
    </source>
</evidence>
<accession>A0A0S2GMH7</accession>
<dbReference type="GeneID" id="28305492"/>
<keyword evidence="8" id="KW-1185">Reference proteome</keyword>
<keyword evidence="4 6" id="KW-0167">Capsid protein</keyword>
<proteinExistence type="inferred from homology"/>
<sequence length="665" mass="78172">MPYYYRRNTPYYRYRRYFWNPYRRRKRIIRPRRRRLRRLVRRRPRRRRRWVRRKKKTIFLKQWQPPTIRRCKIKGHMCSMMCAHGNESHNYNQYVKSYTPSNYPGGGGFSILRFSLGALYEQFSDFFNFWTKTNKNLDLCRYIKCNLLFWRHSDVSYIVSYNKNYPMTANPLSHAQAHPSRQILLKKKLIVPSFKENRNKKPYKRLTIKPPSLLNSKWFFQKDFADVGLFLLTVTSCSLNHAFAATNAESNNISIYCLNTQNVFKKINYVTTSGQQNYQPLGGTETLFAASQKTNLTDNNTWPLGSQKYTEGNPPSNPGNIFFKSYASGETYIFKGNKPKGTEFKEPLYIECRYNPLLDNGDGNQIYLLSTGTTSNPWQPPSDQQLIISGLPLYIALFGWTDWIRKLRPASQIDINYQLVIITDKITPKLPAYIPISEYFIEGNGLYQQPLTDTELAHWYPRVKFQEPAINDIVKCGPFMPRAEGIHSWEAHCTYNFIFKWGGSVPPEQDIKDPISQPAYSVPDKLSTTIQIEDPRNISPYTTLHPWDIRRGTLTETTLKRILEDAETKASCITGNESTQILTKRRRTMEPDLYTDIPWDQQLLHKAFEENIFQETEEEETTQGNLIEQFNKQKQQQQRLRQQLTTVILSLKEQQHKMQMQMGTL</sequence>
<reference evidence="7 8" key="1">
    <citation type="journal article" date="2015" name="Virology">
        <title>New species of Torque Teno miniviruses infecting gorillas and chimpanzees.</title>
        <authorList>
            <person name="Hrazdilova K."/>
            <person name="Slaninkova E."/>
            <person name="Brozova K."/>
            <person name="Modry D."/>
            <person name="Vodicka R."/>
            <person name="Celer V."/>
        </authorList>
    </citation>
    <scope>NUCLEOTIDE SEQUENCE [LARGE SCALE GENOMIC DNA]</scope>
    <source>
        <strain evidence="7">GorF</strain>
    </source>
</reference>
<protein>
    <recommendedName>
        <fullName evidence="6">Capsid protein</fullName>
    </recommendedName>
</protein>
<dbReference type="OrthoDB" id="3295at10239"/>
<evidence type="ECO:0000313" key="8">
    <source>
        <dbReference type="Proteomes" id="UP000201685"/>
    </source>
</evidence>
<dbReference type="KEGG" id="vg:28305492"/>
<dbReference type="EMBL" id="KT027939">
    <property type="protein sequence ID" value="ALN98247.1"/>
    <property type="molecule type" value="Genomic_DNA"/>
</dbReference>
<dbReference type="Proteomes" id="UP000201685">
    <property type="component" value="Segment"/>
</dbReference>
<comment type="function">
    <text evidence="6">Self-assembles to form an icosahedral capsid.</text>
</comment>
<evidence type="ECO:0000256" key="1">
    <source>
        <dbReference type="ARBA" id="ARBA00004328"/>
    </source>
</evidence>
<keyword evidence="3 6" id="KW-1140">T=1 icosahedral capsid protein</keyword>